<evidence type="ECO:0000313" key="4">
    <source>
        <dbReference type="Proteomes" id="UP001497497"/>
    </source>
</evidence>
<feature type="compositionally biased region" description="Polar residues" evidence="1">
    <location>
        <begin position="290"/>
        <end position="302"/>
    </location>
</feature>
<dbReference type="AlphaFoldDB" id="A0AAV2I1I4"/>
<comment type="caution">
    <text evidence="3">The sequence shown here is derived from an EMBL/GenBank/DDBJ whole genome shotgun (WGS) entry which is preliminary data.</text>
</comment>
<feature type="compositionally biased region" description="Polar residues" evidence="1">
    <location>
        <begin position="235"/>
        <end position="254"/>
    </location>
</feature>
<feature type="region of interest" description="Disordered" evidence="1">
    <location>
        <begin position="234"/>
        <end position="254"/>
    </location>
</feature>
<keyword evidence="2" id="KW-0472">Membrane</keyword>
<keyword evidence="2" id="KW-0812">Transmembrane</keyword>
<evidence type="ECO:0000256" key="2">
    <source>
        <dbReference type="SAM" id="Phobius"/>
    </source>
</evidence>
<proteinExistence type="predicted"/>
<organism evidence="3 4">
    <name type="scientific">Lymnaea stagnalis</name>
    <name type="common">Great pond snail</name>
    <name type="synonym">Helix stagnalis</name>
    <dbReference type="NCBI Taxonomy" id="6523"/>
    <lineage>
        <taxon>Eukaryota</taxon>
        <taxon>Metazoa</taxon>
        <taxon>Spiralia</taxon>
        <taxon>Lophotrochozoa</taxon>
        <taxon>Mollusca</taxon>
        <taxon>Gastropoda</taxon>
        <taxon>Heterobranchia</taxon>
        <taxon>Euthyneura</taxon>
        <taxon>Panpulmonata</taxon>
        <taxon>Hygrophila</taxon>
        <taxon>Lymnaeoidea</taxon>
        <taxon>Lymnaeidae</taxon>
        <taxon>Lymnaea</taxon>
    </lineage>
</organism>
<sequence>MKMIGILRPIQTQSAVLELTSFLISTVFLETVMCKKITINICGDSTCGNYYRQIEAAESIAEKLMENLFNGSSSFSMNHKVDVPPFAATDITFFKTDNDSTFFKCWDQANISNVTCERQTMDQCKLKLSNESCCSHRNAILWNTSSEFLYSPEIRNFTVKCGNETNKLIFFVYELVHTSSSSTTPLTTSTHEKSEEVNNTGLIIGIIVAVILVAVLAIIGFIIWKKRKHIKDSNSKSALNASSPGNYENTSQRNVPNLYNVHTSVNVLPANKNNGRPIPSKPQIDFDHQPGNTKSNYSNTEYTDPVEGNYTGIVYDVPKPQYSSNDQDIDKIEYYSSNEEVQQRIDDYTTIDSPDVQVGDYKTTDQCDDLLMDYSTIADAVVQQENSQNDNLIVREPNEIATVAKNPYSVLGNNDKNITDPYNELPAEPDMSSAYFVLFSEGELPQYSMAQNVSGDDGDGDHVGDGDNCGDDENVKNEASTMEQ</sequence>
<name>A0AAV2I1I4_LYMST</name>
<keyword evidence="2" id="KW-1133">Transmembrane helix</keyword>
<evidence type="ECO:0000256" key="1">
    <source>
        <dbReference type="SAM" id="MobiDB-lite"/>
    </source>
</evidence>
<protein>
    <submittedName>
        <fullName evidence="3">Uncharacterized protein</fullName>
    </submittedName>
</protein>
<gene>
    <name evidence="3" type="ORF">GSLYS_00014144001</name>
</gene>
<feature type="region of interest" description="Disordered" evidence="1">
    <location>
        <begin position="269"/>
        <end position="303"/>
    </location>
</feature>
<dbReference type="Proteomes" id="UP001497497">
    <property type="component" value="Unassembled WGS sequence"/>
</dbReference>
<dbReference type="EMBL" id="CAXITT010000384">
    <property type="protein sequence ID" value="CAL1540495.1"/>
    <property type="molecule type" value="Genomic_DNA"/>
</dbReference>
<evidence type="ECO:0000313" key="3">
    <source>
        <dbReference type="EMBL" id="CAL1540495.1"/>
    </source>
</evidence>
<feature type="region of interest" description="Disordered" evidence="1">
    <location>
        <begin position="448"/>
        <end position="484"/>
    </location>
</feature>
<feature type="transmembrane region" description="Helical" evidence="2">
    <location>
        <begin position="202"/>
        <end position="224"/>
    </location>
</feature>
<keyword evidence="4" id="KW-1185">Reference proteome</keyword>
<accession>A0AAV2I1I4</accession>
<reference evidence="3 4" key="1">
    <citation type="submission" date="2024-04" db="EMBL/GenBank/DDBJ databases">
        <authorList>
            <consortium name="Genoscope - CEA"/>
            <person name="William W."/>
        </authorList>
    </citation>
    <scope>NUCLEOTIDE SEQUENCE [LARGE SCALE GENOMIC DNA]</scope>
</reference>